<dbReference type="InterPro" id="IPR035892">
    <property type="entry name" value="C2_domain_sf"/>
</dbReference>
<reference evidence="3" key="1">
    <citation type="journal article" date="2020" name="Nat. Commun.">
        <title>Genome sequence of the cluster root forming white lupin.</title>
        <authorList>
            <person name="Hufnagel B."/>
            <person name="Marques A."/>
            <person name="Soriano A."/>
            <person name="Marques L."/>
            <person name="Divol F."/>
            <person name="Doumas P."/>
            <person name="Sallet E."/>
            <person name="Mancinotti D."/>
            <person name="Carrere S."/>
            <person name="Marande W."/>
            <person name="Arribat S."/>
            <person name="Keller J."/>
            <person name="Huneau C."/>
            <person name="Blein T."/>
            <person name="Aime D."/>
            <person name="Laguerre M."/>
            <person name="Taylor J."/>
            <person name="Schubert V."/>
            <person name="Nelson M."/>
            <person name="Geu-Flores F."/>
            <person name="Crespi M."/>
            <person name="Gallardo-Guerrero K."/>
            <person name="Delaux P.-M."/>
            <person name="Salse J."/>
            <person name="Berges H."/>
            <person name="Guyot R."/>
            <person name="Gouzy J."/>
            <person name="Peret B."/>
        </authorList>
    </citation>
    <scope>NUCLEOTIDE SEQUENCE [LARGE SCALE GENOMIC DNA]</scope>
    <source>
        <strain evidence="3">cv. Amiga</strain>
    </source>
</reference>
<feature type="domain" description="C2" evidence="1">
    <location>
        <begin position="1"/>
        <end position="121"/>
    </location>
</feature>
<dbReference type="PANTHER" id="PTHR32246">
    <property type="entry name" value="INGRESSION PROTEIN FIC1"/>
    <property type="match status" value="1"/>
</dbReference>
<accession>A0A6A4Q1A5</accession>
<name>A0A6A4Q1A5_LUPAL</name>
<evidence type="ECO:0000259" key="1">
    <source>
        <dbReference type="PROSITE" id="PS50004"/>
    </source>
</evidence>
<sequence length="189" mass="21081">MSIITMPPPSSSSTTVVVEITIISIEGLNNYTSFFNPTIKPFITITKLPSTTTTPMTTTTTWNHKFRVTVDHSFFQDRYSCLYLQLFTKRRIMGPTQLGWCMIPASDIGVLPQGSVGYLSYRLRAKDGSRGYAVINLSVRLEGHGHGHGYVNNVPRMSTNRDTPHTVVGIPVTAVRGEQRFNITNFVSH</sequence>
<evidence type="ECO:0000313" key="2">
    <source>
        <dbReference type="EMBL" id="KAE9607727.1"/>
    </source>
</evidence>
<keyword evidence="3" id="KW-1185">Reference proteome</keyword>
<dbReference type="InterPro" id="IPR000008">
    <property type="entry name" value="C2_dom"/>
</dbReference>
<dbReference type="Gene3D" id="2.60.40.150">
    <property type="entry name" value="C2 domain"/>
    <property type="match status" value="1"/>
</dbReference>
<dbReference type="PANTHER" id="PTHR32246:SF66">
    <property type="entry name" value="C2 DOMAIN-CONTAINING PROTEIN"/>
    <property type="match status" value="1"/>
</dbReference>
<dbReference type="Proteomes" id="UP000447434">
    <property type="component" value="Chromosome 9"/>
</dbReference>
<dbReference type="PROSITE" id="PS50004">
    <property type="entry name" value="C2"/>
    <property type="match status" value="1"/>
</dbReference>
<organism evidence="2 3">
    <name type="scientific">Lupinus albus</name>
    <name type="common">White lupine</name>
    <name type="synonym">Lupinus termis</name>
    <dbReference type="NCBI Taxonomy" id="3870"/>
    <lineage>
        <taxon>Eukaryota</taxon>
        <taxon>Viridiplantae</taxon>
        <taxon>Streptophyta</taxon>
        <taxon>Embryophyta</taxon>
        <taxon>Tracheophyta</taxon>
        <taxon>Spermatophyta</taxon>
        <taxon>Magnoliopsida</taxon>
        <taxon>eudicotyledons</taxon>
        <taxon>Gunneridae</taxon>
        <taxon>Pentapetalae</taxon>
        <taxon>rosids</taxon>
        <taxon>fabids</taxon>
        <taxon>Fabales</taxon>
        <taxon>Fabaceae</taxon>
        <taxon>Papilionoideae</taxon>
        <taxon>50 kb inversion clade</taxon>
        <taxon>genistoids sensu lato</taxon>
        <taxon>core genistoids</taxon>
        <taxon>Genisteae</taxon>
        <taxon>Lupinus</taxon>
    </lineage>
</organism>
<dbReference type="AlphaFoldDB" id="A0A6A4Q1A5"/>
<evidence type="ECO:0000313" key="3">
    <source>
        <dbReference type="Proteomes" id="UP000447434"/>
    </source>
</evidence>
<comment type="caution">
    <text evidence="2">The sequence shown here is derived from an EMBL/GenBank/DDBJ whole genome shotgun (WGS) entry which is preliminary data.</text>
</comment>
<gene>
    <name evidence="2" type="ORF">Lalb_Chr09g0333221</name>
</gene>
<protein>
    <submittedName>
        <fullName evidence="2">Putative C2 domain-containing protein</fullName>
    </submittedName>
</protein>
<dbReference type="EMBL" id="WOCE01000009">
    <property type="protein sequence ID" value="KAE9607727.1"/>
    <property type="molecule type" value="Genomic_DNA"/>
</dbReference>
<dbReference type="Pfam" id="PF00168">
    <property type="entry name" value="C2"/>
    <property type="match status" value="1"/>
</dbReference>
<dbReference type="OrthoDB" id="786358at2759"/>
<proteinExistence type="predicted"/>
<dbReference type="SUPFAM" id="SSF49562">
    <property type="entry name" value="C2 domain (Calcium/lipid-binding domain, CaLB)"/>
    <property type="match status" value="1"/>
</dbReference>